<dbReference type="Proteomes" id="UP000009046">
    <property type="component" value="Unassembled WGS sequence"/>
</dbReference>
<reference evidence="13" key="1">
    <citation type="submission" date="2007-04" db="EMBL/GenBank/DDBJ databases">
        <title>Annotation of Pediculus humanus corporis strain USDA.</title>
        <authorList>
            <person name="Kirkness E."/>
            <person name="Hannick L."/>
            <person name="Hass B."/>
            <person name="Bruggner R."/>
            <person name="Lawson D."/>
            <person name="Bidwell S."/>
            <person name="Joardar V."/>
            <person name="Caler E."/>
            <person name="Walenz B."/>
            <person name="Inman J."/>
            <person name="Schobel S."/>
            <person name="Galinsky K."/>
            <person name="Amedeo P."/>
            <person name="Strausberg R."/>
        </authorList>
    </citation>
    <scope>NUCLEOTIDE SEQUENCE</scope>
    <source>
        <strain evidence="13">USDA</strain>
    </source>
</reference>
<organism>
    <name type="scientific">Pediculus humanus subsp. corporis</name>
    <name type="common">Body louse</name>
    <dbReference type="NCBI Taxonomy" id="121224"/>
    <lineage>
        <taxon>Eukaryota</taxon>
        <taxon>Metazoa</taxon>
        <taxon>Ecdysozoa</taxon>
        <taxon>Arthropoda</taxon>
        <taxon>Hexapoda</taxon>
        <taxon>Insecta</taxon>
        <taxon>Pterygota</taxon>
        <taxon>Neoptera</taxon>
        <taxon>Paraneoptera</taxon>
        <taxon>Psocodea</taxon>
        <taxon>Troctomorpha</taxon>
        <taxon>Phthiraptera</taxon>
        <taxon>Anoplura</taxon>
        <taxon>Pediculidae</taxon>
        <taxon>Pediculus</taxon>
    </lineage>
</organism>
<comment type="similarity">
    <text evidence="3">Belongs to the sarcoglycan beta/delta/gamma/zeta family.</text>
</comment>
<dbReference type="eggNOG" id="KOG3950">
    <property type="taxonomic scope" value="Eukaryota"/>
</dbReference>
<dbReference type="GO" id="GO:0060047">
    <property type="term" value="P:heart contraction"/>
    <property type="evidence" value="ECO:0007669"/>
    <property type="project" value="TreeGrafter"/>
</dbReference>
<reference evidence="14" key="3">
    <citation type="submission" date="2021-02" db="UniProtKB">
        <authorList>
            <consortium name="EnsemblMetazoa"/>
        </authorList>
    </citation>
    <scope>IDENTIFICATION</scope>
    <source>
        <strain evidence="14">USDA</strain>
    </source>
</reference>
<keyword evidence="10" id="KW-1015">Disulfide bond</keyword>
<gene>
    <name evidence="14" type="primary">8235996</name>
    <name evidence="13" type="ORF">Phum_PHUM495390</name>
</gene>
<name>E0VX55_PEDHC</name>
<dbReference type="KEGG" id="phu:Phum_PHUM495390"/>
<dbReference type="OMA" id="GNNDICY"/>
<keyword evidence="12" id="KW-0206">Cytoskeleton</keyword>
<evidence type="ECO:0000256" key="6">
    <source>
        <dbReference type="ARBA" id="ARBA00022692"/>
    </source>
</evidence>
<dbReference type="GO" id="GO:0042383">
    <property type="term" value="C:sarcolemma"/>
    <property type="evidence" value="ECO:0007669"/>
    <property type="project" value="UniProtKB-SubCell"/>
</dbReference>
<evidence type="ECO:0000256" key="2">
    <source>
        <dbReference type="ARBA" id="ARBA00004274"/>
    </source>
</evidence>
<dbReference type="GO" id="GO:0016012">
    <property type="term" value="C:sarcoglycan complex"/>
    <property type="evidence" value="ECO:0007669"/>
    <property type="project" value="InterPro"/>
</dbReference>
<dbReference type="VEuPathDB" id="VectorBase:PHUM495390"/>
<keyword evidence="5" id="KW-0963">Cytoplasm</keyword>
<dbReference type="AlphaFoldDB" id="E0VX55"/>
<evidence type="ECO:0000313" key="14">
    <source>
        <dbReference type="EnsemblMetazoa" id="PHUM495390-PA"/>
    </source>
</evidence>
<reference evidence="13" key="2">
    <citation type="submission" date="2007-04" db="EMBL/GenBank/DDBJ databases">
        <title>The genome of the human body louse.</title>
        <authorList>
            <consortium name="The Human Body Louse Genome Consortium"/>
            <person name="Kirkness E."/>
            <person name="Walenz B."/>
            <person name="Hass B."/>
            <person name="Bruggner R."/>
            <person name="Strausberg R."/>
        </authorList>
    </citation>
    <scope>NUCLEOTIDE SEQUENCE</scope>
    <source>
        <strain evidence="13">USDA</strain>
    </source>
</reference>
<keyword evidence="8" id="KW-1133">Transmembrane helix</keyword>
<dbReference type="EMBL" id="AAZO01006004">
    <property type="status" value="NOT_ANNOTATED_CDS"/>
    <property type="molecule type" value="Genomic_DNA"/>
</dbReference>
<evidence type="ECO:0000256" key="9">
    <source>
        <dbReference type="ARBA" id="ARBA00023136"/>
    </source>
</evidence>
<comment type="subcellular location">
    <subcellularLocation>
        <location evidence="2">Cell membrane</location>
        <location evidence="2">Sarcolemma</location>
        <topology evidence="2">Single-pass type II membrane protein</topology>
    </subcellularLocation>
    <subcellularLocation>
        <location evidence="1">Cytoplasm</location>
        <location evidence="1">Cytoskeleton</location>
    </subcellularLocation>
</comment>
<keyword evidence="7" id="KW-0735">Signal-anchor</keyword>
<evidence type="ECO:0000256" key="11">
    <source>
        <dbReference type="ARBA" id="ARBA00023180"/>
    </source>
</evidence>
<protein>
    <submittedName>
        <fullName evidence="13 14">Delta-sarcoglycan, putative</fullName>
    </submittedName>
</protein>
<dbReference type="GeneID" id="8235996"/>
<dbReference type="EMBL" id="AAZO01006005">
    <property type="status" value="NOT_ANNOTATED_CDS"/>
    <property type="molecule type" value="Genomic_DNA"/>
</dbReference>
<keyword evidence="15" id="KW-1185">Reference proteome</keyword>
<evidence type="ECO:0000256" key="1">
    <source>
        <dbReference type="ARBA" id="ARBA00004245"/>
    </source>
</evidence>
<evidence type="ECO:0000256" key="3">
    <source>
        <dbReference type="ARBA" id="ARBA00007574"/>
    </source>
</evidence>
<evidence type="ECO:0000256" key="12">
    <source>
        <dbReference type="ARBA" id="ARBA00023212"/>
    </source>
</evidence>
<dbReference type="EMBL" id="AAZO01006003">
    <property type="status" value="NOT_ANNOTATED_CDS"/>
    <property type="molecule type" value="Genomic_DNA"/>
</dbReference>
<proteinExistence type="inferred from homology"/>
<dbReference type="CTD" id="8235996"/>
<dbReference type="EnsemblMetazoa" id="PHUM495390-RA">
    <property type="protein sequence ID" value="PHUM495390-PA"/>
    <property type="gene ID" value="PHUM495390"/>
</dbReference>
<sequence length="203" mass="22223">MENSSDTVYYYHLSGNRQPISIESSKNFTITTRDSNGKVTSRLVLDKDKLECLSKSFQILNGKGSVLFSANDDEIVVGAEVLRVTGDGGAIFDGSVQTPLIKAASGSELKLESPTRSLEMKAPLGVAIESRAGDISASCLTDLKLQSLDGAIRLDSENVYFSKLRKGFHTIFINFALAKTEDCSLHRLMDFVQQKTTRYVGEN</sequence>
<dbReference type="HOGENOM" id="CLU_1350339_0_0_1"/>
<dbReference type="EMBL" id="DS235829">
    <property type="protein sequence ID" value="EEB17961.1"/>
    <property type="molecule type" value="Genomic_DNA"/>
</dbReference>
<keyword evidence="4" id="KW-1003">Cell membrane</keyword>
<dbReference type="OrthoDB" id="8881719at2759"/>
<evidence type="ECO:0000256" key="7">
    <source>
        <dbReference type="ARBA" id="ARBA00022968"/>
    </source>
</evidence>
<keyword evidence="11" id="KW-0325">Glycoprotein</keyword>
<keyword evidence="9" id="KW-0472">Membrane</keyword>
<evidence type="ECO:0000256" key="10">
    <source>
        <dbReference type="ARBA" id="ARBA00023157"/>
    </source>
</evidence>
<keyword evidence="6" id="KW-0812">Transmembrane</keyword>
<dbReference type="InParanoid" id="E0VX55"/>
<dbReference type="PANTHER" id="PTHR12939">
    <property type="entry name" value="SARCOGLYCAN"/>
    <property type="match status" value="1"/>
</dbReference>
<evidence type="ECO:0000256" key="8">
    <source>
        <dbReference type="ARBA" id="ARBA00022989"/>
    </source>
</evidence>
<dbReference type="Pfam" id="PF04790">
    <property type="entry name" value="Sarcoglycan_1"/>
    <property type="match status" value="1"/>
</dbReference>
<evidence type="ECO:0000256" key="4">
    <source>
        <dbReference type="ARBA" id="ARBA00022475"/>
    </source>
</evidence>
<dbReference type="STRING" id="121224.E0VX55"/>
<dbReference type="RefSeq" id="XP_002430699.1">
    <property type="nucleotide sequence ID" value="XM_002430654.1"/>
</dbReference>
<evidence type="ECO:0000313" key="13">
    <source>
        <dbReference type="EMBL" id="EEB17961.1"/>
    </source>
</evidence>
<dbReference type="InterPro" id="IPR006875">
    <property type="entry name" value="Sarcoglycan"/>
</dbReference>
<dbReference type="PANTHER" id="PTHR12939:SF10">
    <property type="entry name" value="EG:4F1.1 PROTEIN"/>
    <property type="match status" value="1"/>
</dbReference>
<evidence type="ECO:0000313" key="15">
    <source>
        <dbReference type="Proteomes" id="UP000009046"/>
    </source>
</evidence>
<dbReference type="InterPro" id="IPR039972">
    <property type="entry name" value="Sarcoglycan_gamma/delta/zeta"/>
</dbReference>
<accession>E0VX55</accession>
<evidence type="ECO:0000256" key="5">
    <source>
        <dbReference type="ARBA" id="ARBA00022490"/>
    </source>
</evidence>
<dbReference type="GO" id="GO:0005856">
    <property type="term" value="C:cytoskeleton"/>
    <property type="evidence" value="ECO:0007669"/>
    <property type="project" value="UniProtKB-SubCell"/>
</dbReference>